<keyword evidence="2" id="KW-1133">Transmembrane helix</keyword>
<feature type="region of interest" description="Disordered" evidence="1">
    <location>
        <begin position="189"/>
        <end position="211"/>
    </location>
</feature>
<name>A0A4Y3KN01_9CELL</name>
<evidence type="ECO:0000313" key="4">
    <source>
        <dbReference type="Proteomes" id="UP000320461"/>
    </source>
</evidence>
<dbReference type="AlphaFoldDB" id="A0A4Y3KN01"/>
<keyword evidence="4" id="KW-1185">Reference proteome</keyword>
<dbReference type="EMBL" id="BJLQ01000034">
    <property type="protein sequence ID" value="GEA85422.1"/>
    <property type="molecule type" value="Genomic_DNA"/>
</dbReference>
<gene>
    <name evidence="3" type="ORF">CGE01nite_26730</name>
</gene>
<feature type="transmembrane region" description="Helical" evidence="2">
    <location>
        <begin position="65"/>
        <end position="84"/>
    </location>
</feature>
<keyword evidence="2" id="KW-0812">Transmembrane</keyword>
<proteinExistence type="predicted"/>
<reference evidence="3 4" key="1">
    <citation type="submission" date="2019-06" db="EMBL/GenBank/DDBJ databases">
        <title>Whole genome shotgun sequence of Cellulomonas gelida NBRC 3748.</title>
        <authorList>
            <person name="Hosoyama A."/>
            <person name="Uohara A."/>
            <person name="Ohji S."/>
            <person name="Ichikawa N."/>
        </authorList>
    </citation>
    <scope>NUCLEOTIDE SEQUENCE [LARGE SCALE GENOMIC DNA]</scope>
    <source>
        <strain evidence="3 4">NBRC 3748</strain>
    </source>
</reference>
<accession>A0A4Y3KN01</accession>
<evidence type="ECO:0000256" key="2">
    <source>
        <dbReference type="SAM" id="Phobius"/>
    </source>
</evidence>
<keyword evidence="2" id="KW-0472">Membrane</keyword>
<comment type="caution">
    <text evidence="3">The sequence shown here is derived from an EMBL/GenBank/DDBJ whole genome shotgun (WGS) entry which is preliminary data.</text>
</comment>
<dbReference type="Proteomes" id="UP000320461">
    <property type="component" value="Unassembled WGS sequence"/>
</dbReference>
<dbReference type="RefSeq" id="WP_141371366.1">
    <property type="nucleotide sequence ID" value="NZ_BJLQ01000034.1"/>
</dbReference>
<sequence>MTTPTSGAPRLARAAGLSVLVVALAALAHALGGGSAPAPGLVLALVALSLPVTVLVAGRRITWPAALAVLAVGQLVLHHAFAVVGSCGEVAPDAGAHAHHGATAHLTAQACGGGAVAADALVDGRSMLAWHVLATVLTALAVAGAERGAAHVAAVLAPLLRVPAELVAPVLVRVLPRDDSSAPVATLHLRGAPSHRGPPSVALPPTGTPPA</sequence>
<evidence type="ECO:0000256" key="1">
    <source>
        <dbReference type="SAM" id="MobiDB-lite"/>
    </source>
</evidence>
<organism evidence="3 4">
    <name type="scientific">Cellulomonas gelida</name>
    <dbReference type="NCBI Taxonomy" id="1712"/>
    <lineage>
        <taxon>Bacteria</taxon>
        <taxon>Bacillati</taxon>
        <taxon>Actinomycetota</taxon>
        <taxon>Actinomycetes</taxon>
        <taxon>Micrococcales</taxon>
        <taxon>Cellulomonadaceae</taxon>
        <taxon>Cellulomonas</taxon>
    </lineage>
</organism>
<protein>
    <submittedName>
        <fullName evidence="3">Uncharacterized protein</fullName>
    </submittedName>
</protein>
<feature type="transmembrane region" description="Helical" evidence="2">
    <location>
        <begin position="40"/>
        <end position="58"/>
    </location>
</feature>
<dbReference type="OrthoDB" id="10015856at2"/>
<evidence type="ECO:0000313" key="3">
    <source>
        <dbReference type="EMBL" id="GEA85422.1"/>
    </source>
</evidence>